<dbReference type="NCBIfam" id="NF002486">
    <property type="entry name" value="PRK01752.1"/>
    <property type="match status" value="1"/>
</dbReference>
<feature type="domain" description="YchJ-like middle NTF2-like" evidence="1">
    <location>
        <begin position="28"/>
        <end position="125"/>
    </location>
</feature>
<dbReference type="SUPFAM" id="SSF103642">
    <property type="entry name" value="Sec-C motif"/>
    <property type="match status" value="1"/>
</dbReference>
<evidence type="ECO:0000259" key="1">
    <source>
        <dbReference type="Pfam" id="PF17775"/>
    </source>
</evidence>
<dbReference type="InterPro" id="IPR032710">
    <property type="entry name" value="NTF2-like_dom_sf"/>
</dbReference>
<organism evidence="2 3">
    <name type="scientific">Acinetobacter wanghuae</name>
    <dbReference type="NCBI Taxonomy" id="2662362"/>
    <lineage>
        <taxon>Bacteria</taxon>
        <taxon>Pseudomonadati</taxon>
        <taxon>Pseudomonadota</taxon>
        <taxon>Gammaproteobacteria</taxon>
        <taxon>Moraxellales</taxon>
        <taxon>Moraxellaceae</taxon>
        <taxon>Acinetobacter</taxon>
    </lineage>
</organism>
<gene>
    <name evidence="2" type="ORF">GHJ48_07900</name>
</gene>
<name>A0AA90WC56_9GAMM</name>
<dbReference type="PANTHER" id="PTHR33747:SF1">
    <property type="entry name" value="ADENYLATE CYCLASE-ASSOCIATED CAP C-TERMINAL DOMAIN-CONTAINING PROTEIN"/>
    <property type="match status" value="1"/>
</dbReference>
<comment type="caution">
    <text evidence="2">The sequence shown here is derived from an EMBL/GenBank/DDBJ whole genome shotgun (WGS) entry which is preliminary data.</text>
</comment>
<dbReference type="Gene3D" id="3.10.450.50">
    <property type="match status" value="1"/>
</dbReference>
<evidence type="ECO:0000313" key="3">
    <source>
        <dbReference type="Proteomes" id="UP000480556"/>
    </source>
</evidence>
<reference evidence="2 3" key="1">
    <citation type="submission" date="2019-10" db="EMBL/GenBank/DDBJ databases">
        <authorList>
            <person name="Dong K."/>
        </authorList>
    </citation>
    <scope>NUCLEOTIDE SEQUENCE [LARGE SCALE GENOMIC DNA]</scope>
    <source>
        <strain evidence="3">dk771</strain>
    </source>
</reference>
<dbReference type="Pfam" id="PF17775">
    <property type="entry name" value="YchJ_M-like"/>
    <property type="match status" value="1"/>
</dbReference>
<dbReference type="RefSeq" id="WP_153389368.1">
    <property type="nucleotide sequence ID" value="NZ_WITK01000012.1"/>
</dbReference>
<dbReference type="AlphaFoldDB" id="A0AA90WC56"/>
<proteinExistence type="predicted"/>
<dbReference type="EMBL" id="WITK01000012">
    <property type="protein sequence ID" value="MQW92313.1"/>
    <property type="molecule type" value="Genomic_DNA"/>
</dbReference>
<dbReference type="PANTHER" id="PTHR33747">
    <property type="entry name" value="UPF0225 PROTEIN SCO1677"/>
    <property type="match status" value="1"/>
</dbReference>
<evidence type="ECO:0000313" key="2">
    <source>
        <dbReference type="EMBL" id="MQW92313.1"/>
    </source>
</evidence>
<dbReference type="InterPro" id="IPR048469">
    <property type="entry name" value="YchJ-like_M"/>
</dbReference>
<sequence length="154" mass="17597">MSDACPCGQGEYENCCQPLHLGQAVATSAEQLMRSRYSAFAKHEINYIQNTTALGQQQALDMQAIADWSRSNQWLKLEIVQANEKLDKTHALVEFKAHYHDGKQTQIHHERSHFVRQDGLWYFLDPTTEQTITMKQACICGSGKKFKQCCAQFL</sequence>
<accession>A0AA90WC56</accession>
<dbReference type="InterPro" id="IPR004027">
    <property type="entry name" value="SEC_C_motif"/>
</dbReference>
<protein>
    <submittedName>
        <fullName evidence="2">YchJ family protein</fullName>
    </submittedName>
</protein>
<dbReference type="SUPFAM" id="SSF54427">
    <property type="entry name" value="NTF2-like"/>
    <property type="match status" value="1"/>
</dbReference>
<dbReference type="Proteomes" id="UP000480556">
    <property type="component" value="Unassembled WGS sequence"/>
</dbReference>
<dbReference type="Pfam" id="PF02810">
    <property type="entry name" value="SEC-C"/>
    <property type="match status" value="1"/>
</dbReference>